<feature type="compositionally biased region" description="Pro residues" evidence="1">
    <location>
        <begin position="1"/>
        <end position="10"/>
    </location>
</feature>
<dbReference type="EMBL" id="DF849669">
    <property type="protein sequence ID" value="GAT58364.1"/>
    <property type="molecule type" value="Genomic_DNA"/>
</dbReference>
<sequence>MQPERPPGPTLPSIRTLHPYLPLPVVDPPQTVPPTPATASTSASAQAQQQTVSDVESDELDERETRERDRDNDPAEEPPKKKRRRAALSCTGASRKFYCPDKLLMRVRRMQAAQNTLR</sequence>
<feature type="region of interest" description="Disordered" evidence="1">
    <location>
        <begin position="1"/>
        <end position="92"/>
    </location>
</feature>
<feature type="compositionally biased region" description="Basic and acidic residues" evidence="1">
    <location>
        <begin position="63"/>
        <end position="79"/>
    </location>
</feature>
<gene>
    <name evidence="2" type="ORF">MCHLO_14805</name>
</gene>
<organism evidence="2 3">
    <name type="scientific">Mycena chlorophos</name>
    <name type="common">Agaric fungus</name>
    <name type="synonym">Agaricus chlorophos</name>
    <dbReference type="NCBI Taxonomy" id="658473"/>
    <lineage>
        <taxon>Eukaryota</taxon>
        <taxon>Fungi</taxon>
        <taxon>Dikarya</taxon>
        <taxon>Basidiomycota</taxon>
        <taxon>Agaricomycotina</taxon>
        <taxon>Agaricomycetes</taxon>
        <taxon>Agaricomycetidae</taxon>
        <taxon>Agaricales</taxon>
        <taxon>Marasmiineae</taxon>
        <taxon>Mycenaceae</taxon>
        <taxon>Mycena</taxon>
    </lineage>
</organism>
<evidence type="ECO:0000313" key="2">
    <source>
        <dbReference type="EMBL" id="GAT58364.1"/>
    </source>
</evidence>
<feature type="compositionally biased region" description="Pro residues" evidence="1">
    <location>
        <begin position="21"/>
        <end position="36"/>
    </location>
</feature>
<evidence type="ECO:0000256" key="1">
    <source>
        <dbReference type="SAM" id="MobiDB-lite"/>
    </source>
</evidence>
<accession>A0ABQ0M4X9</accession>
<evidence type="ECO:0000313" key="3">
    <source>
        <dbReference type="Proteomes" id="UP000815677"/>
    </source>
</evidence>
<protein>
    <submittedName>
        <fullName evidence="2">Uncharacterized protein</fullName>
    </submittedName>
</protein>
<feature type="compositionally biased region" description="Low complexity" evidence="1">
    <location>
        <begin position="37"/>
        <end position="54"/>
    </location>
</feature>
<name>A0ABQ0M4X9_MYCCL</name>
<proteinExistence type="predicted"/>
<reference evidence="2" key="1">
    <citation type="submission" date="2014-09" db="EMBL/GenBank/DDBJ databases">
        <title>Genome sequence of the luminous mushroom Mycena chlorophos for searching fungal bioluminescence genes.</title>
        <authorList>
            <person name="Tanaka Y."/>
            <person name="Kasuga D."/>
            <person name="Oba Y."/>
            <person name="Hase S."/>
            <person name="Sato K."/>
            <person name="Oba Y."/>
            <person name="Sakakibara Y."/>
        </authorList>
    </citation>
    <scope>NUCLEOTIDE SEQUENCE</scope>
</reference>
<keyword evidence="3" id="KW-1185">Reference proteome</keyword>
<dbReference type="Proteomes" id="UP000815677">
    <property type="component" value="Unassembled WGS sequence"/>
</dbReference>